<dbReference type="Proteomes" id="UP000479190">
    <property type="component" value="Unassembled WGS sequence"/>
</dbReference>
<dbReference type="EMBL" id="CADCXV010000134">
    <property type="protein sequence ID" value="CAB0028397.1"/>
    <property type="molecule type" value="Genomic_DNA"/>
</dbReference>
<feature type="non-terminal residue" evidence="1">
    <location>
        <position position="103"/>
    </location>
</feature>
<sequence>MPSIGGPRSSRRRLYAHVVDSVLLYGAPIWSSAAETQAYIRQAESIHRRACLRVISGRPHISHDATYVLASIPPAGLSLQTSARAFINAAARTPRRRTHRDPA</sequence>
<evidence type="ECO:0008006" key="3">
    <source>
        <dbReference type="Google" id="ProtNLM"/>
    </source>
</evidence>
<proteinExistence type="predicted"/>
<gene>
    <name evidence="1" type="ORF">TBRA_LOCUS575</name>
</gene>
<evidence type="ECO:0000313" key="1">
    <source>
        <dbReference type="EMBL" id="CAB0028397.1"/>
    </source>
</evidence>
<protein>
    <recommendedName>
        <fullName evidence="3">Reverse transcriptase</fullName>
    </recommendedName>
</protein>
<keyword evidence="2" id="KW-1185">Reference proteome</keyword>
<name>A0A6H5HSW1_9HYME</name>
<reference evidence="1 2" key="1">
    <citation type="submission" date="2020-02" db="EMBL/GenBank/DDBJ databases">
        <authorList>
            <person name="Ferguson B K."/>
        </authorList>
    </citation>
    <scope>NUCLEOTIDE SEQUENCE [LARGE SCALE GENOMIC DNA]</scope>
</reference>
<accession>A0A6H5HSW1</accession>
<organism evidence="1 2">
    <name type="scientific">Trichogramma brassicae</name>
    <dbReference type="NCBI Taxonomy" id="86971"/>
    <lineage>
        <taxon>Eukaryota</taxon>
        <taxon>Metazoa</taxon>
        <taxon>Ecdysozoa</taxon>
        <taxon>Arthropoda</taxon>
        <taxon>Hexapoda</taxon>
        <taxon>Insecta</taxon>
        <taxon>Pterygota</taxon>
        <taxon>Neoptera</taxon>
        <taxon>Endopterygota</taxon>
        <taxon>Hymenoptera</taxon>
        <taxon>Apocrita</taxon>
        <taxon>Proctotrupomorpha</taxon>
        <taxon>Chalcidoidea</taxon>
        <taxon>Trichogrammatidae</taxon>
        <taxon>Trichogramma</taxon>
    </lineage>
</organism>
<evidence type="ECO:0000313" key="2">
    <source>
        <dbReference type="Proteomes" id="UP000479190"/>
    </source>
</evidence>
<dbReference type="AlphaFoldDB" id="A0A6H5HSW1"/>
<dbReference type="OrthoDB" id="7698238at2759"/>